<dbReference type="RefSeq" id="WP_014937184.1">
    <property type="nucleotide sequence ID" value="NZ_CP011859.1"/>
</dbReference>
<dbReference type="InterPro" id="IPR018976">
    <property type="entry name" value="Imelysin-like"/>
</dbReference>
<sequence length="387" mass="43838">MNYFKLFFSALFCLVLFSCDGNDSPTENAKVDDGFDRKEMLRHWADNFIIPYTEKFKDEATNLDTKIKAFAQEPNQTHLTAVREALNKTYEAYQYIGFYRLGKAEEVSMNFLYRVNTYPTNTERIKQNAKDHNYNFRQLSEIQGGKIAQGLPAIDYLVNGLESEDNAILMEYTSGQEAAAYKAYLSALSAEILKSATEVLADWKGGYRNKFVENTDSNASGSISLMVNAYVQYYEKNLRAAKIGYPSGVLTPMFLAQSEAPKPHLIESQFAPQYSRAYALLGTKAMLEFFQGKGINGKSGKSLQHYIDYMATKNAHHKTLSQDIVRQFEEAIKNIEALNPNLKIQITQDLAQMKNAYFSLQQNVSKLKVDMAQSLNITISYMDTDGD</sequence>
<feature type="domain" description="Imelysin-like" evidence="3">
    <location>
        <begin position="55"/>
        <end position="354"/>
    </location>
</feature>
<evidence type="ECO:0000259" key="3">
    <source>
        <dbReference type="Pfam" id="PF09375"/>
    </source>
</evidence>
<evidence type="ECO:0000256" key="1">
    <source>
        <dbReference type="ARBA" id="ARBA00004196"/>
    </source>
</evidence>
<evidence type="ECO:0000313" key="4">
    <source>
        <dbReference type="EMBL" id="AQY21142.1"/>
    </source>
</evidence>
<dbReference type="InterPro" id="IPR034984">
    <property type="entry name" value="Imelysin-like_IPPA"/>
</dbReference>
<gene>
    <name evidence="4" type="ORF">AB406_0178</name>
</gene>
<name>A0A1A5FJQ4_RIEAN</name>
<dbReference type="Gene3D" id="1.20.1420.20">
    <property type="entry name" value="M75 peptidase, HXXE motif"/>
    <property type="match status" value="1"/>
</dbReference>
<dbReference type="OrthoDB" id="650514at2"/>
<dbReference type="Proteomes" id="UP000189883">
    <property type="component" value="Chromosome"/>
</dbReference>
<dbReference type="EMBL" id="CP011859">
    <property type="protein sequence ID" value="AQY21142.1"/>
    <property type="molecule type" value="Genomic_DNA"/>
</dbReference>
<dbReference type="InterPro" id="IPR038352">
    <property type="entry name" value="Imelysin_sf"/>
</dbReference>
<dbReference type="AlphaFoldDB" id="A0A1A5FJQ4"/>
<dbReference type="CDD" id="cd14659">
    <property type="entry name" value="Imelysin-like_IPPA"/>
    <property type="match status" value="1"/>
</dbReference>
<keyword evidence="2" id="KW-0732">Signal</keyword>
<dbReference type="Pfam" id="PF09375">
    <property type="entry name" value="Peptidase_M75"/>
    <property type="match status" value="1"/>
</dbReference>
<protein>
    <recommendedName>
        <fullName evidence="3">Imelysin-like domain-containing protein</fullName>
    </recommendedName>
</protein>
<dbReference type="GO" id="GO:0030313">
    <property type="term" value="C:cell envelope"/>
    <property type="evidence" value="ECO:0007669"/>
    <property type="project" value="UniProtKB-SubCell"/>
</dbReference>
<dbReference type="PROSITE" id="PS51257">
    <property type="entry name" value="PROKAR_LIPOPROTEIN"/>
    <property type="match status" value="1"/>
</dbReference>
<comment type="subcellular location">
    <subcellularLocation>
        <location evidence="1">Cell envelope</location>
    </subcellularLocation>
</comment>
<organism evidence="4 5">
    <name type="scientific">Riemerella anatipestifer</name>
    <name type="common">Moraxella anatipestifer</name>
    <dbReference type="NCBI Taxonomy" id="34085"/>
    <lineage>
        <taxon>Bacteria</taxon>
        <taxon>Pseudomonadati</taxon>
        <taxon>Bacteroidota</taxon>
        <taxon>Flavobacteriia</taxon>
        <taxon>Flavobacteriales</taxon>
        <taxon>Weeksellaceae</taxon>
        <taxon>Riemerella</taxon>
    </lineage>
</organism>
<reference evidence="4 5" key="1">
    <citation type="submission" date="2015-06" db="EMBL/GenBank/DDBJ databases">
        <title>R. anatipestifer strain HXb2 is the most virulent strain so far, and the genome sequence would help us uncover the pathogenesis.</title>
        <authorList>
            <person name="Hu Q."/>
            <person name="Qi J."/>
            <person name="Bo H."/>
            <person name="Liu G."/>
            <person name="Tao M."/>
            <person name="Ding Y."/>
            <person name="Xue Y."/>
        </authorList>
    </citation>
    <scope>NUCLEOTIDE SEQUENCE [LARGE SCALE GENOMIC DNA]</scope>
    <source>
        <strain evidence="4 5">HXb2</strain>
    </source>
</reference>
<accession>A0A1A5FJQ4</accession>
<evidence type="ECO:0000256" key="2">
    <source>
        <dbReference type="ARBA" id="ARBA00022729"/>
    </source>
</evidence>
<evidence type="ECO:0000313" key="5">
    <source>
        <dbReference type="Proteomes" id="UP000189883"/>
    </source>
</evidence>
<proteinExistence type="predicted"/>